<keyword evidence="2" id="KW-1185">Reference proteome</keyword>
<evidence type="ECO:0000313" key="1">
    <source>
        <dbReference type="EMBL" id="KAH7835867.1"/>
    </source>
</evidence>
<gene>
    <name evidence="1" type="ORF">Vadar_030664</name>
</gene>
<organism evidence="1 2">
    <name type="scientific">Vaccinium darrowii</name>
    <dbReference type="NCBI Taxonomy" id="229202"/>
    <lineage>
        <taxon>Eukaryota</taxon>
        <taxon>Viridiplantae</taxon>
        <taxon>Streptophyta</taxon>
        <taxon>Embryophyta</taxon>
        <taxon>Tracheophyta</taxon>
        <taxon>Spermatophyta</taxon>
        <taxon>Magnoliopsida</taxon>
        <taxon>eudicotyledons</taxon>
        <taxon>Gunneridae</taxon>
        <taxon>Pentapetalae</taxon>
        <taxon>asterids</taxon>
        <taxon>Ericales</taxon>
        <taxon>Ericaceae</taxon>
        <taxon>Vaccinioideae</taxon>
        <taxon>Vaccinieae</taxon>
        <taxon>Vaccinium</taxon>
    </lineage>
</organism>
<proteinExistence type="predicted"/>
<dbReference type="Proteomes" id="UP000828048">
    <property type="component" value="Chromosome 2"/>
</dbReference>
<name>A0ACB7X578_9ERIC</name>
<reference evidence="1 2" key="1">
    <citation type="journal article" date="2021" name="Hortic Res">
        <title>High-quality reference genome and annotation aids understanding of berry development for evergreen blueberry (Vaccinium darrowii).</title>
        <authorList>
            <person name="Yu J."/>
            <person name="Hulse-Kemp A.M."/>
            <person name="Babiker E."/>
            <person name="Staton M."/>
        </authorList>
    </citation>
    <scope>NUCLEOTIDE SEQUENCE [LARGE SCALE GENOMIC DNA]</scope>
    <source>
        <strain evidence="2">cv. NJ 8807/NJ 8810</strain>
        <tissue evidence="1">Young leaf</tissue>
    </source>
</reference>
<dbReference type="EMBL" id="CM037152">
    <property type="protein sequence ID" value="KAH7835867.1"/>
    <property type="molecule type" value="Genomic_DNA"/>
</dbReference>
<comment type="caution">
    <text evidence="1">The sequence shown here is derived from an EMBL/GenBank/DDBJ whole genome shotgun (WGS) entry which is preliminary data.</text>
</comment>
<accession>A0ACB7X578</accession>
<sequence>MTRGKVSLAYIAKDFARKATFTERKGDLIKKTQELISLCEIEVCGVLFSPYDLEPEVWPSQLKAQQVIQKFRKLSLPEQNRRMVNQERFTKESVEKIKEKVTKKRNVNQQNQLTQVMFLTVGRPRWKIIPYTHMTTWSHDLRSSGVAEGIQCVVRMSSVAALGAFVRRTIICIQKRTRIKQSNAKWLD</sequence>
<protein>
    <submittedName>
        <fullName evidence="1">Uncharacterized protein</fullName>
    </submittedName>
</protein>
<evidence type="ECO:0000313" key="2">
    <source>
        <dbReference type="Proteomes" id="UP000828048"/>
    </source>
</evidence>